<organism evidence="2 3">
    <name type="scientific">Monosiga brevicollis</name>
    <name type="common">Choanoflagellate</name>
    <dbReference type="NCBI Taxonomy" id="81824"/>
    <lineage>
        <taxon>Eukaryota</taxon>
        <taxon>Choanoflagellata</taxon>
        <taxon>Craspedida</taxon>
        <taxon>Salpingoecidae</taxon>
        <taxon>Monosiga</taxon>
    </lineage>
</organism>
<evidence type="ECO:0000313" key="2">
    <source>
        <dbReference type="EMBL" id="EDQ86246.1"/>
    </source>
</evidence>
<proteinExistence type="predicted"/>
<feature type="compositionally biased region" description="Polar residues" evidence="1">
    <location>
        <begin position="350"/>
        <end position="364"/>
    </location>
</feature>
<keyword evidence="3" id="KW-1185">Reference proteome</keyword>
<evidence type="ECO:0000256" key="1">
    <source>
        <dbReference type="SAM" id="MobiDB-lite"/>
    </source>
</evidence>
<feature type="compositionally biased region" description="Low complexity" evidence="1">
    <location>
        <begin position="365"/>
        <end position="389"/>
    </location>
</feature>
<dbReference type="KEGG" id="mbr:MONBRDRAFT_28500"/>
<gene>
    <name evidence="2" type="ORF">MONBRDRAFT_28500</name>
</gene>
<sequence length="432" mass="46576">MQGPVREKSIPWCCFRDIPTKRHTIQPFFFLISLSLSLSLSLSNRIKARGAARAATGESQSLARLWLVPKSCAVIDLVTEAARPVPTVPSLPAMMAEQPGAPAAETSSGLAHLQSAVQEVHEAATTAQVWTRTMRDTKLSEGVHQALTTHSKLFQQLQDTGRNVSKFRMTPEGNNWWIKVKTFLERWAGGAVSASVMGRLLQTDPFLKKTFAVSYEASRRALLLADKGYEPCPADWETAGLDNFVFFELRSLKASDARDPEKYRAAIRKLLEVALRSGIICCISLTGAPIIGWRGNEAHLRYHINAWPFIMAVAESEVQLRPTDYAGLVIPNNNPKPSLGRPKNADKRASTASVTTDAETTDGSTPATVDTSAAPVAVTTAPGVVADDASGNMVTSAEAESSSNGVTIIPVGQVESSGEPAAKSARRVKPDN</sequence>
<dbReference type="AlphaFoldDB" id="A9V8C4"/>
<dbReference type="Proteomes" id="UP000001357">
    <property type="component" value="Unassembled WGS sequence"/>
</dbReference>
<dbReference type="GeneID" id="5894226"/>
<reference evidence="2 3" key="1">
    <citation type="journal article" date="2008" name="Nature">
        <title>The genome of the choanoflagellate Monosiga brevicollis and the origin of metazoans.</title>
        <authorList>
            <consortium name="JGI Sequencing"/>
            <person name="King N."/>
            <person name="Westbrook M.J."/>
            <person name="Young S.L."/>
            <person name="Kuo A."/>
            <person name="Abedin M."/>
            <person name="Chapman J."/>
            <person name="Fairclough S."/>
            <person name="Hellsten U."/>
            <person name="Isogai Y."/>
            <person name="Letunic I."/>
            <person name="Marr M."/>
            <person name="Pincus D."/>
            <person name="Putnam N."/>
            <person name="Rokas A."/>
            <person name="Wright K.J."/>
            <person name="Zuzow R."/>
            <person name="Dirks W."/>
            <person name="Good M."/>
            <person name="Goodstein D."/>
            <person name="Lemons D."/>
            <person name="Li W."/>
            <person name="Lyons J.B."/>
            <person name="Morris A."/>
            <person name="Nichols S."/>
            <person name="Richter D.J."/>
            <person name="Salamov A."/>
            <person name="Bork P."/>
            <person name="Lim W.A."/>
            <person name="Manning G."/>
            <person name="Miller W.T."/>
            <person name="McGinnis W."/>
            <person name="Shapiro H."/>
            <person name="Tjian R."/>
            <person name="Grigoriev I.V."/>
            <person name="Rokhsar D."/>
        </authorList>
    </citation>
    <scope>NUCLEOTIDE SEQUENCE [LARGE SCALE GENOMIC DNA]</scope>
    <source>
        <strain evidence="3">MX1 / ATCC 50154</strain>
    </source>
</reference>
<dbReference type="RefSeq" id="XP_001748916.1">
    <property type="nucleotide sequence ID" value="XM_001748864.1"/>
</dbReference>
<protein>
    <submittedName>
        <fullName evidence="2">Uncharacterized protein</fullName>
    </submittedName>
</protein>
<feature type="compositionally biased region" description="Polar residues" evidence="1">
    <location>
        <begin position="392"/>
        <end position="406"/>
    </location>
</feature>
<feature type="region of interest" description="Disordered" evidence="1">
    <location>
        <begin position="329"/>
        <end position="432"/>
    </location>
</feature>
<dbReference type="InParanoid" id="A9V8C4"/>
<dbReference type="EMBL" id="CH991567">
    <property type="protein sequence ID" value="EDQ86246.1"/>
    <property type="molecule type" value="Genomic_DNA"/>
</dbReference>
<accession>A9V8C4</accession>
<name>A9V8C4_MONBE</name>
<evidence type="ECO:0000313" key="3">
    <source>
        <dbReference type="Proteomes" id="UP000001357"/>
    </source>
</evidence>